<keyword evidence="3" id="KW-1185">Reference proteome</keyword>
<evidence type="ECO:0000313" key="2">
    <source>
        <dbReference type="Ensembl" id="ENSCSAVP00000000720.1"/>
    </source>
</evidence>
<evidence type="ECO:0000313" key="3">
    <source>
        <dbReference type="Proteomes" id="UP000007875"/>
    </source>
</evidence>
<feature type="compositionally biased region" description="Low complexity" evidence="1">
    <location>
        <begin position="58"/>
        <end position="81"/>
    </location>
</feature>
<dbReference type="AlphaFoldDB" id="H2Y5X2"/>
<dbReference type="Proteomes" id="UP000007875">
    <property type="component" value="Unassembled WGS sequence"/>
</dbReference>
<dbReference type="HOGENOM" id="CLU_2305062_0_0_1"/>
<organism evidence="2 3">
    <name type="scientific">Ciona savignyi</name>
    <name type="common">Pacific transparent sea squirt</name>
    <dbReference type="NCBI Taxonomy" id="51511"/>
    <lineage>
        <taxon>Eukaryota</taxon>
        <taxon>Metazoa</taxon>
        <taxon>Chordata</taxon>
        <taxon>Tunicata</taxon>
        <taxon>Ascidiacea</taxon>
        <taxon>Phlebobranchia</taxon>
        <taxon>Cionidae</taxon>
        <taxon>Ciona</taxon>
    </lineage>
</organism>
<reference evidence="2" key="3">
    <citation type="submission" date="2025-09" db="UniProtKB">
        <authorList>
            <consortium name="Ensembl"/>
        </authorList>
    </citation>
    <scope>IDENTIFICATION</scope>
</reference>
<feature type="compositionally biased region" description="Polar residues" evidence="1">
    <location>
        <begin position="82"/>
        <end position="100"/>
    </location>
</feature>
<evidence type="ECO:0000256" key="1">
    <source>
        <dbReference type="SAM" id="MobiDB-lite"/>
    </source>
</evidence>
<protein>
    <submittedName>
        <fullName evidence="2">Uncharacterized protein</fullName>
    </submittedName>
</protein>
<accession>H2Y5X2</accession>
<reference evidence="3" key="1">
    <citation type="submission" date="2003-08" db="EMBL/GenBank/DDBJ databases">
        <authorList>
            <person name="Birren B."/>
            <person name="Nusbaum C."/>
            <person name="Abebe A."/>
            <person name="Abouelleil A."/>
            <person name="Adekoya E."/>
            <person name="Ait-zahra M."/>
            <person name="Allen N."/>
            <person name="Allen T."/>
            <person name="An P."/>
            <person name="Anderson M."/>
            <person name="Anderson S."/>
            <person name="Arachchi H."/>
            <person name="Armbruster J."/>
            <person name="Bachantsang P."/>
            <person name="Baldwin J."/>
            <person name="Barry A."/>
            <person name="Bayul T."/>
            <person name="Blitshsteyn B."/>
            <person name="Bloom T."/>
            <person name="Blye J."/>
            <person name="Boguslavskiy L."/>
            <person name="Borowsky M."/>
            <person name="Boukhgalter B."/>
            <person name="Brunache A."/>
            <person name="Butler J."/>
            <person name="Calixte N."/>
            <person name="Calvo S."/>
            <person name="Camarata J."/>
            <person name="Campo K."/>
            <person name="Chang J."/>
            <person name="Cheshatsang Y."/>
            <person name="Citroen M."/>
            <person name="Collymore A."/>
            <person name="Considine T."/>
            <person name="Cook A."/>
            <person name="Cooke P."/>
            <person name="Corum B."/>
            <person name="Cuomo C."/>
            <person name="David R."/>
            <person name="Dawoe T."/>
            <person name="Degray S."/>
            <person name="Dodge S."/>
            <person name="Dooley K."/>
            <person name="Dorje P."/>
            <person name="Dorjee K."/>
            <person name="Dorris L."/>
            <person name="Duffey N."/>
            <person name="Dupes A."/>
            <person name="Elkins T."/>
            <person name="Engels R."/>
            <person name="Erickson J."/>
            <person name="Farina A."/>
            <person name="Faro S."/>
            <person name="Ferreira P."/>
            <person name="Fischer H."/>
            <person name="Fitzgerald M."/>
            <person name="Foley K."/>
            <person name="Gage D."/>
            <person name="Galagan J."/>
            <person name="Gearin G."/>
            <person name="Gnerre S."/>
            <person name="Gnirke A."/>
            <person name="Goyette A."/>
            <person name="Graham J."/>
            <person name="Grandbois E."/>
            <person name="Gyaltsen K."/>
            <person name="Hafez N."/>
            <person name="Hagopian D."/>
            <person name="Hagos B."/>
            <person name="Hall J."/>
            <person name="Hatcher B."/>
            <person name="Heller A."/>
            <person name="Higgins H."/>
            <person name="Honan T."/>
            <person name="Horn A."/>
            <person name="Houde N."/>
            <person name="Hughes L."/>
            <person name="Hulme W."/>
            <person name="Husby E."/>
            <person name="Iliev I."/>
            <person name="Jaffe D."/>
            <person name="Jones C."/>
            <person name="Kamal M."/>
            <person name="Kamat A."/>
            <person name="Kamvysselis M."/>
            <person name="Karlsson E."/>
            <person name="Kells C."/>
            <person name="Kieu A."/>
            <person name="Kisner P."/>
            <person name="Kodira C."/>
            <person name="Kulbokas E."/>
            <person name="Labutti K."/>
            <person name="Lama D."/>
            <person name="Landers T."/>
            <person name="Leger J."/>
            <person name="Levine S."/>
            <person name="Lewis D."/>
            <person name="Lewis T."/>
            <person name="Lindblad-toh K."/>
            <person name="Liu X."/>
            <person name="Lokyitsang T."/>
            <person name="Lokyitsang Y."/>
            <person name="Lucien O."/>
            <person name="Lui A."/>
            <person name="Ma L.J."/>
            <person name="Mabbitt R."/>
            <person name="Macdonald J."/>
            <person name="Maclean C."/>
            <person name="Major J."/>
            <person name="Manning J."/>
            <person name="Marabella R."/>
            <person name="Maru K."/>
            <person name="Matthews C."/>
            <person name="Mauceli E."/>
            <person name="Mccarthy M."/>
            <person name="Mcdonough S."/>
            <person name="Mcghee T."/>
            <person name="Meldrim J."/>
            <person name="Meneus L."/>
            <person name="Mesirov J."/>
            <person name="Mihalev A."/>
            <person name="Mihova T."/>
            <person name="Mikkelsen T."/>
            <person name="Mlenga V."/>
            <person name="Moru K."/>
            <person name="Mozes J."/>
            <person name="Mulrain L."/>
            <person name="Munson G."/>
            <person name="Naylor J."/>
            <person name="Newes C."/>
            <person name="Nguyen C."/>
            <person name="Nguyen N."/>
            <person name="Nguyen T."/>
            <person name="Nicol R."/>
            <person name="Nielsen C."/>
            <person name="Nizzari M."/>
            <person name="Norbu C."/>
            <person name="Norbu N."/>
            <person name="O'donnell P."/>
            <person name="Okoawo O."/>
            <person name="O'leary S."/>
            <person name="Omotosho B."/>
            <person name="O'neill K."/>
            <person name="Osman S."/>
            <person name="Parker S."/>
            <person name="Perrin D."/>
            <person name="Phunkhang P."/>
            <person name="Piqani B."/>
            <person name="Purcell S."/>
            <person name="Rachupka T."/>
            <person name="Ramasamy U."/>
            <person name="Rameau R."/>
            <person name="Ray V."/>
            <person name="Raymond C."/>
            <person name="Retta R."/>
            <person name="Richardson S."/>
            <person name="Rise C."/>
            <person name="Rodriguez J."/>
            <person name="Rogers J."/>
            <person name="Rogov P."/>
            <person name="Rutman M."/>
            <person name="Schupbach R."/>
            <person name="Seaman C."/>
            <person name="Settipalli S."/>
            <person name="Sharpe T."/>
            <person name="Sheridan J."/>
            <person name="Sherpa N."/>
            <person name="Shi J."/>
            <person name="Smirnov S."/>
            <person name="Smith C."/>
            <person name="Sougnez C."/>
            <person name="Spencer B."/>
            <person name="Stalker J."/>
            <person name="Stange-thomann N."/>
            <person name="Stavropoulos S."/>
            <person name="Stetson K."/>
            <person name="Stone C."/>
            <person name="Stone S."/>
            <person name="Stubbs M."/>
            <person name="Talamas J."/>
            <person name="Tchuinga P."/>
            <person name="Tenzing P."/>
            <person name="Tesfaye S."/>
            <person name="Theodore J."/>
            <person name="Thoulutsang Y."/>
            <person name="Topham K."/>
            <person name="Towey S."/>
            <person name="Tsamla T."/>
            <person name="Tsomo N."/>
            <person name="Vallee D."/>
            <person name="Vassiliev H."/>
            <person name="Venkataraman V."/>
            <person name="Vinson J."/>
            <person name="Vo A."/>
            <person name="Wade C."/>
            <person name="Wang S."/>
            <person name="Wangchuk T."/>
            <person name="Wangdi T."/>
            <person name="Whittaker C."/>
            <person name="Wilkinson J."/>
            <person name="Wu Y."/>
            <person name="Wyman D."/>
            <person name="Yadav S."/>
            <person name="Yang S."/>
            <person name="Yang X."/>
            <person name="Yeager S."/>
            <person name="Yee E."/>
            <person name="Young G."/>
            <person name="Zainoun J."/>
            <person name="Zembeck L."/>
            <person name="Zimmer A."/>
            <person name="Zody M."/>
            <person name="Lander E."/>
        </authorList>
    </citation>
    <scope>NUCLEOTIDE SEQUENCE [LARGE SCALE GENOMIC DNA]</scope>
</reference>
<name>H2Y5X2_CIOSA</name>
<feature type="compositionally biased region" description="Polar residues" evidence="1">
    <location>
        <begin position="27"/>
        <end position="57"/>
    </location>
</feature>
<dbReference type="InParanoid" id="H2Y5X2"/>
<proteinExistence type="predicted"/>
<dbReference type="Ensembl" id="ENSCSAVT00000000728.1">
    <property type="protein sequence ID" value="ENSCSAVP00000000720.1"/>
    <property type="gene ID" value="ENSCSAVG00000000404.1"/>
</dbReference>
<reference evidence="2" key="2">
    <citation type="submission" date="2025-08" db="UniProtKB">
        <authorList>
            <consortium name="Ensembl"/>
        </authorList>
    </citation>
    <scope>IDENTIFICATION</scope>
</reference>
<feature type="region of interest" description="Disordered" evidence="1">
    <location>
        <begin position="1"/>
        <end position="100"/>
    </location>
</feature>
<sequence length="100" mass="11340">MIVNDNQSGQPPPKRIKFSTGKEGQHHQNQQPMRGGSTYHQDMTTVTGTSGSQPVPLQSNNSSHMTSSNNRHNRNTSQHQNMQRNFSTNANNRSQYRNIY</sequence>